<sequence>MNLWALMIYTSLLNCFLIAHASPEADPEAAAGKKRPAESSSVARGAEKEARPHFVKANKNFFEQYGSKCYHLQFDIKYVLNPENYPRLTPKSCSKVCKDSIKSMANKAQSLKQPSKKGCLESGFCIRSRAVNITERSCSDKQTAAAAQQACYLDTCACSATVNLWRIRRHGPANVDEYLAMQPGWQNRLQCHPDYMMNRYSTTQWQIGKWSIVDNDIDCKRPLNGEATCTCQEGDGLCGNIETFSSTRCALDNPGPGGGCLCAAERHEQCVPETGLTRPAADEVDDDPRFWDGLEDMFKLEDRL</sequence>
<protein>
    <recommendedName>
        <fullName evidence="5">Extracellular membrane protein CFEM domain-containing protein</fullName>
    </recommendedName>
</protein>
<evidence type="ECO:0000256" key="2">
    <source>
        <dbReference type="SAM" id="SignalP"/>
    </source>
</evidence>
<accession>A0A1Y2FNA9</accession>
<name>A0A1Y2FNA9_PROLT</name>
<comment type="caution">
    <text evidence="3">The sequence shown here is derived from an EMBL/GenBank/DDBJ whole genome shotgun (WGS) entry which is preliminary data.</text>
</comment>
<keyword evidence="4" id="KW-1185">Reference proteome</keyword>
<feature type="signal peptide" evidence="2">
    <location>
        <begin position="1"/>
        <end position="21"/>
    </location>
</feature>
<keyword evidence="2" id="KW-0732">Signal</keyword>
<organism evidence="3 4">
    <name type="scientific">Protomyces lactucae-debilis</name>
    <dbReference type="NCBI Taxonomy" id="2754530"/>
    <lineage>
        <taxon>Eukaryota</taxon>
        <taxon>Fungi</taxon>
        <taxon>Dikarya</taxon>
        <taxon>Ascomycota</taxon>
        <taxon>Taphrinomycotina</taxon>
        <taxon>Taphrinomycetes</taxon>
        <taxon>Taphrinales</taxon>
        <taxon>Protomycetaceae</taxon>
        <taxon>Protomyces</taxon>
    </lineage>
</organism>
<reference evidence="3 4" key="1">
    <citation type="submission" date="2016-07" db="EMBL/GenBank/DDBJ databases">
        <title>Pervasive Adenine N6-methylation of Active Genes in Fungi.</title>
        <authorList>
            <consortium name="DOE Joint Genome Institute"/>
            <person name="Mondo S.J."/>
            <person name="Dannebaum R.O."/>
            <person name="Kuo R.C."/>
            <person name="Labutti K."/>
            <person name="Haridas S."/>
            <person name="Kuo A."/>
            <person name="Salamov A."/>
            <person name="Ahrendt S.R."/>
            <person name="Lipzen A."/>
            <person name="Sullivan W."/>
            <person name="Andreopoulos W.B."/>
            <person name="Clum A."/>
            <person name="Lindquist E."/>
            <person name="Daum C."/>
            <person name="Ramamoorthy G.K."/>
            <person name="Gryganskyi A."/>
            <person name="Culley D."/>
            <person name="Magnuson J.K."/>
            <person name="James T.Y."/>
            <person name="O'Malley M.A."/>
            <person name="Stajich J.E."/>
            <person name="Spatafora J.W."/>
            <person name="Visel A."/>
            <person name="Grigoriev I.V."/>
        </authorList>
    </citation>
    <scope>NUCLEOTIDE SEQUENCE [LARGE SCALE GENOMIC DNA]</scope>
    <source>
        <strain evidence="3 4">12-1054</strain>
    </source>
</reference>
<dbReference type="Proteomes" id="UP000193685">
    <property type="component" value="Unassembled WGS sequence"/>
</dbReference>
<dbReference type="EMBL" id="MCFI01000004">
    <property type="protein sequence ID" value="ORY85500.1"/>
    <property type="molecule type" value="Genomic_DNA"/>
</dbReference>
<dbReference type="GeneID" id="63785348"/>
<evidence type="ECO:0008006" key="5">
    <source>
        <dbReference type="Google" id="ProtNLM"/>
    </source>
</evidence>
<feature type="chain" id="PRO_5013254474" description="Extracellular membrane protein CFEM domain-containing protein" evidence="2">
    <location>
        <begin position="22"/>
        <end position="304"/>
    </location>
</feature>
<gene>
    <name evidence="3" type="ORF">BCR37DRAFT_377175</name>
</gene>
<proteinExistence type="predicted"/>
<evidence type="ECO:0000313" key="3">
    <source>
        <dbReference type="EMBL" id="ORY85500.1"/>
    </source>
</evidence>
<evidence type="ECO:0000256" key="1">
    <source>
        <dbReference type="SAM" id="MobiDB-lite"/>
    </source>
</evidence>
<dbReference type="RefSeq" id="XP_040726982.1">
    <property type="nucleotide sequence ID" value="XM_040868749.1"/>
</dbReference>
<evidence type="ECO:0000313" key="4">
    <source>
        <dbReference type="Proteomes" id="UP000193685"/>
    </source>
</evidence>
<feature type="region of interest" description="Disordered" evidence="1">
    <location>
        <begin position="27"/>
        <end position="49"/>
    </location>
</feature>
<dbReference type="AlphaFoldDB" id="A0A1Y2FNA9"/>